<dbReference type="GO" id="GO:0005737">
    <property type="term" value="C:cytoplasm"/>
    <property type="evidence" value="ECO:0007669"/>
    <property type="project" value="UniProtKB-SubCell"/>
</dbReference>
<dbReference type="Pfam" id="PF01171">
    <property type="entry name" value="ATP_bind_3"/>
    <property type="match status" value="1"/>
</dbReference>
<comment type="subcellular location">
    <subcellularLocation>
        <location evidence="1 8">Cytoplasm</location>
    </subcellularLocation>
</comment>
<dbReference type="SUPFAM" id="SSF52402">
    <property type="entry name" value="Adenine nucleotide alpha hydrolases-like"/>
    <property type="match status" value="1"/>
</dbReference>
<evidence type="ECO:0000256" key="7">
    <source>
        <dbReference type="ARBA" id="ARBA00048539"/>
    </source>
</evidence>
<comment type="domain">
    <text evidence="8">The N-terminal region contains the highly conserved SGGXDS motif, predicted to be a P-loop motif involved in ATP binding.</text>
</comment>
<evidence type="ECO:0000256" key="3">
    <source>
        <dbReference type="ARBA" id="ARBA00022598"/>
    </source>
</evidence>
<dbReference type="GO" id="GO:0006400">
    <property type="term" value="P:tRNA modification"/>
    <property type="evidence" value="ECO:0007669"/>
    <property type="project" value="UniProtKB-UniRule"/>
</dbReference>
<evidence type="ECO:0000256" key="4">
    <source>
        <dbReference type="ARBA" id="ARBA00022694"/>
    </source>
</evidence>
<keyword evidence="3 8" id="KW-0436">Ligase</keyword>
<dbReference type="InterPro" id="IPR012796">
    <property type="entry name" value="Lysidine-tRNA-synth_C"/>
</dbReference>
<dbReference type="EMBL" id="FQYV01000002">
    <property type="protein sequence ID" value="SHI43161.1"/>
    <property type="molecule type" value="Genomic_DNA"/>
</dbReference>
<evidence type="ECO:0000256" key="5">
    <source>
        <dbReference type="ARBA" id="ARBA00022741"/>
    </source>
</evidence>
<feature type="binding site" evidence="8">
    <location>
        <begin position="26"/>
        <end position="31"/>
    </location>
    <ligand>
        <name>ATP</name>
        <dbReference type="ChEBI" id="CHEBI:30616"/>
    </ligand>
</feature>
<dbReference type="Pfam" id="PF11734">
    <property type="entry name" value="TilS_C"/>
    <property type="match status" value="1"/>
</dbReference>
<evidence type="ECO:0000256" key="2">
    <source>
        <dbReference type="ARBA" id="ARBA00022490"/>
    </source>
</evidence>
<dbReference type="InterPro" id="IPR014729">
    <property type="entry name" value="Rossmann-like_a/b/a_fold"/>
</dbReference>
<dbReference type="Gene3D" id="3.40.50.620">
    <property type="entry name" value="HUPs"/>
    <property type="match status" value="1"/>
</dbReference>
<gene>
    <name evidence="8" type="primary">tilS</name>
    <name evidence="10" type="ORF">SAMN04487908_10291</name>
</gene>
<dbReference type="CDD" id="cd01992">
    <property type="entry name" value="TilS_N"/>
    <property type="match status" value="1"/>
</dbReference>
<keyword evidence="6 8" id="KW-0067">ATP-binding</keyword>
<evidence type="ECO:0000259" key="9">
    <source>
        <dbReference type="SMART" id="SM00977"/>
    </source>
</evidence>
<sequence>MIQKFKKHINQHFPFLDGKKLLIACSGGLDSVVLTHLMNKLNFEIALAHCNFSLRNKESDGDEMFVIGLAEQMNIPVFAETFNTHKFADEHKVSTQMAARTLRYEWFEQILANFKYDHLLTAHHLDDDLETFFINLSRGTGINGLTGIPSVNGNIIRPLLVFSREEIVTYAKKNNLKWREDSSNQKADYLRNKLRLEVLPLFKETHDSLLNNFKTTQNNLQSSKKLIEDYMALIYKLAVSEDEDFYRINIQKLKELPNTKDLLYELLNGFGFTEWNDVSALLNAQTGKQLFSKTHQLLKNRDELLLSKIDFNSQMKEFFVSEIGIDSPIKLKIELADSMDETTKNLIYLDSEKLNFPLKIRKWQEGDSFHPFGLNGRKKLSKFFKDEKMSILQKNKTWLLLNEDKIVWVIGHRMDNRFRVNEDTQSITKITFIGHSQ</sequence>
<dbReference type="EC" id="6.3.4.19" evidence="8"/>
<feature type="domain" description="Lysidine-tRNA(Ile) synthetase C-terminal" evidence="9">
    <location>
        <begin position="358"/>
        <end position="432"/>
    </location>
</feature>
<comment type="catalytic activity">
    <reaction evidence="7 8">
        <text>cytidine(34) in tRNA(Ile2) + L-lysine + ATP = lysidine(34) in tRNA(Ile2) + AMP + diphosphate + H(+)</text>
        <dbReference type="Rhea" id="RHEA:43744"/>
        <dbReference type="Rhea" id="RHEA-COMP:10625"/>
        <dbReference type="Rhea" id="RHEA-COMP:10670"/>
        <dbReference type="ChEBI" id="CHEBI:15378"/>
        <dbReference type="ChEBI" id="CHEBI:30616"/>
        <dbReference type="ChEBI" id="CHEBI:32551"/>
        <dbReference type="ChEBI" id="CHEBI:33019"/>
        <dbReference type="ChEBI" id="CHEBI:82748"/>
        <dbReference type="ChEBI" id="CHEBI:83665"/>
        <dbReference type="ChEBI" id="CHEBI:456215"/>
        <dbReference type="EC" id="6.3.4.19"/>
    </reaction>
</comment>
<comment type="function">
    <text evidence="8">Ligates lysine onto the cytidine present at position 34 of the AUA codon-specific tRNA(Ile) that contains the anticodon CAU, in an ATP-dependent manner. Cytidine is converted to lysidine, thus changing the amino acid specificity of the tRNA from methionine to isoleucine.</text>
</comment>
<dbReference type="OrthoDB" id="9807403at2"/>
<dbReference type="Proteomes" id="UP000184172">
    <property type="component" value="Unassembled WGS sequence"/>
</dbReference>
<keyword evidence="11" id="KW-1185">Reference proteome</keyword>
<name>A0A1M6B350_9FLAO</name>
<evidence type="ECO:0000256" key="8">
    <source>
        <dbReference type="HAMAP-Rule" id="MF_01161"/>
    </source>
</evidence>
<keyword evidence="2 8" id="KW-0963">Cytoplasm</keyword>
<dbReference type="GO" id="GO:0005524">
    <property type="term" value="F:ATP binding"/>
    <property type="evidence" value="ECO:0007669"/>
    <property type="project" value="UniProtKB-UniRule"/>
</dbReference>
<dbReference type="AlphaFoldDB" id="A0A1M6B350"/>
<dbReference type="PANTHER" id="PTHR43033">
    <property type="entry name" value="TRNA(ILE)-LYSIDINE SYNTHASE-RELATED"/>
    <property type="match status" value="1"/>
</dbReference>
<dbReference type="SMART" id="SM00977">
    <property type="entry name" value="TilS_C"/>
    <property type="match status" value="1"/>
</dbReference>
<comment type="similarity">
    <text evidence="8">Belongs to the tRNA(Ile)-lysidine synthase family.</text>
</comment>
<dbReference type="GO" id="GO:0032267">
    <property type="term" value="F:tRNA(Ile)-lysidine synthase activity"/>
    <property type="evidence" value="ECO:0007669"/>
    <property type="project" value="UniProtKB-EC"/>
</dbReference>
<proteinExistence type="inferred from homology"/>
<dbReference type="NCBIfam" id="TIGR02432">
    <property type="entry name" value="lysidine_TilS_N"/>
    <property type="match status" value="1"/>
</dbReference>
<dbReference type="HAMAP" id="MF_01161">
    <property type="entry name" value="tRNA_Ile_lys_synt"/>
    <property type="match status" value="1"/>
</dbReference>
<accession>A0A1M6B350</accession>
<evidence type="ECO:0000313" key="10">
    <source>
        <dbReference type="EMBL" id="SHI43161.1"/>
    </source>
</evidence>
<dbReference type="STRING" id="797419.SAMN05216556_10494"/>
<dbReference type="NCBIfam" id="TIGR02433">
    <property type="entry name" value="lysidine_TilS_C"/>
    <property type="match status" value="1"/>
</dbReference>
<dbReference type="RefSeq" id="WP_073214338.1">
    <property type="nucleotide sequence ID" value="NZ_FNNS01000004.1"/>
</dbReference>
<evidence type="ECO:0000256" key="1">
    <source>
        <dbReference type="ARBA" id="ARBA00004496"/>
    </source>
</evidence>
<protein>
    <recommendedName>
        <fullName evidence="8">tRNA(Ile)-lysidine synthase</fullName>
        <ecNumber evidence="8">6.3.4.19</ecNumber>
    </recommendedName>
    <alternativeName>
        <fullName evidence="8">tRNA(Ile)-2-lysyl-cytidine synthase</fullName>
    </alternativeName>
    <alternativeName>
        <fullName evidence="8">tRNA(Ile)-lysidine synthetase</fullName>
    </alternativeName>
</protein>
<dbReference type="InterPro" id="IPR012795">
    <property type="entry name" value="tRNA_Ile_lys_synt_N"/>
</dbReference>
<reference evidence="11" key="1">
    <citation type="submission" date="2016-11" db="EMBL/GenBank/DDBJ databases">
        <authorList>
            <person name="Varghese N."/>
            <person name="Submissions S."/>
        </authorList>
    </citation>
    <scope>NUCLEOTIDE SEQUENCE [LARGE SCALE GENOMIC DNA]</scope>
    <source>
        <strain evidence="11">DSM 26349</strain>
    </source>
</reference>
<organism evidence="10 11">
    <name type="scientific">Aequorivita viscosa</name>
    <dbReference type="NCBI Taxonomy" id="797419"/>
    <lineage>
        <taxon>Bacteria</taxon>
        <taxon>Pseudomonadati</taxon>
        <taxon>Bacteroidota</taxon>
        <taxon>Flavobacteriia</taxon>
        <taxon>Flavobacteriales</taxon>
        <taxon>Flavobacteriaceae</taxon>
        <taxon>Aequorivita</taxon>
    </lineage>
</organism>
<evidence type="ECO:0000256" key="6">
    <source>
        <dbReference type="ARBA" id="ARBA00022840"/>
    </source>
</evidence>
<dbReference type="PANTHER" id="PTHR43033:SF1">
    <property type="entry name" value="TRNA(ILE)-LYSIDINE SYNTHASE-RELATED"/>
    <property type="match status" value="1"/>
</dbReference>
<keyword evidence="5 8" id="KW-0547">Nucleotide-binding</keyword>
<dbReference type="SUPFAM" id="SSF56037">
    <property type="entry name" value="PheT/TilS domain"/>
    <property type="match status" value="1"/>
</dbReference>
<evidence type="ECO:0000313" key="11">
    <source>
        <dbReference type="Proteomes" id="UP000184172"/>
    </source>
</evidence>
<keyword evidence="4 8" id="KW-0819">tRNA processing</keyword>
<dbReference type="InterPro" id="IPR011063">
    <property type="entry name" value="TilS/TtcA_N"/>
</dbReference>
<dbReference type="InterPro" id="IPR012094">
    <property type="entry name" value="tRNA_Ile_lys_synt"/>
</dbReference>